<feature type="non-terminal residue" evidence="2">
    <location>
        <position position="1"/>
    </location>
</feature>
<evidence type="ECO:0000256" key="1">
    <source>
        <dbReference type="SAM" id="MobiDB-lite"/>
    </source>
</evidence>
<gene>
    <name evidence="2" type="ORF">PCOR1329_LOCUS83337</name>
</gene>
<reference evidence="2" key="1">
    <citation type="submission" date="2023-10" db="EMBL/GenBank/DDBJ databases">
        <authorList>
            <person name="Chen Y."/>
            <person name="Shah S."/>
            <person name="Dougan E. K."/>
            <person name="Thang M."/>
            <person name="Chan C."/>
        </authorList>
    </citation>
    <scope>NUCLEOTIDE SEQUENCE [LARGE SCALE GENOMIC DNA]</scope>
</reference>
<evidence type="ECO:0000313" key="3">
    <source>
        <dbReference type="Proteomes" id="UP001189429"/>
    </source>
</evidence>
<organism evidence="2 3">
    <name type="scientific">Prorocentrum cordatum</name>
    <dbReference type="NCBI Taxonomy" id="2364126"/>
    <lineage>
        <taxon>Eukaryota</taxon>
        <taxon>Sar</taxon>
        <taxon>Alveolata</taxon>
        <taxon>Dinophyceae</taxon>
        <taxon>Prorocentrales</taxon>
        <taxon>Prorocentraceae</taxon>
        <taxon>Prorocentrum</taxon>
    </lineage>
</organism>
<feature type="region of interest" description="Disordered" evidence="1">
    <location>
        <begin position="1"/>
        <end position="24"/>
    </location>
</feature>
<dbReference type="EMBL" id="CAUYUJ010022069">
    <property type="protein sequence ID" value="CAK0908738.1"/>
    <property type="molecule type" value="Genomic_DNA"/>
</dbReference>
<proteinExistence type="predicted"/>
<dbReference type="Proteomes" id="UP001189429">
    <property type="component" value="Unassembled WGS sequence"/>
</dbReference>
<name>A0ABN9YAW0_9DINO</name>
<feature type="non-terminal residue" evidence="2">
    <location>
        <position position="108"/>
    </location>
</feature>
<comment type="caution">
    <text evidence="2">The sequence shown here is derived from an EMBL/GenBank/DDBJ whole genome shotgun (WGS) entry which is preliminary data.</text>
</comment>
<accession>A0ABN9YAW0</accession>
<sequence>ARVGRRACLRRGQSSPPRAPTSVEPAVAPRVLAAEPAELAARVRCLARARQVAAPWPLCSRPFAASAALSSRCRSQCHALCCMLLGDTLHCFVSVCLSFHCSALLRPA</sequence>
<protein>
    <submittedName>
        <fullName evidence="2">Uncharacterized protein</fullName>
    </submittedName>
</protein>
<evidence type="ECO:0000313" key="2">
    <source>
        <dbReference type="EMBL" id="CAK0908738.1"/>
    </source>
</evidence>
<keyword evidence="3" id="KW-1185">Reference proteome</keyword>